<keyword evidence="1" id="KW-1133">Transmembrane helix</keyword>
<evidence type="ECO:0000256" key="1">
    <source>
        <dbReference type="SAM" id="Phobius"/>
    </source>
</evidence>
<keyword evidence="1" id="KW-0472">Membrane</keyword>
<dbReference type="AlphaFoldDB" id="A0AA36G3P7"/>
<reference evidence="2" key="1">
    <citation type="submission" date="2023-06" db="EMBL/GenBank/DDBJ databases">
        <authorList>
            <person name="Delattre M."/>
        </authorList>
    </citation>
    <scope>NUCLEOTIDE SEQUENCE</scope>
    <source>
        <strain evidence="2">AF72</strain>
    </source>
</reference>
<dbReference type="EMBL" id="CATQJA010002585">
    <property type="protein sequence ID" value="CAJ0571859.1"/>
    <property type="molecule type" value="Genomic_DNA"/>
</dbReference>
<name>A0AA36G3P7_9BILA</name>
<feature type="non-terminal residue" evidence="2">
    <location>
        <position position="1"/>
    </location>
</feature>
<keyword evidence="1" id="KW-0812">Transmembrane</keyword>
<keyword evidence="3" id="KW-1185">Reference proteome</keyword>
<organism evidence="2 3">
    <name type="scientific">Mesorhabditis spiculigera</name>
    <dbReference type="NCBI Taxonomy" id="96644"/>
    <lineage>
        <taxon>Eukaryota</taxon>
        <taxon>Metazoa</taxon>
        <taxon>Ecdysozoa</taxon>
        <taxon>Nematoda</taxon>
        <taxon>Chromadorea</taxon>
        <taxon>Rhabditida</taxon>
        <taxon>Rhabditina</taxon>
        <taxon>Rhabditomorpha</taxon>
        <taxon>Rhabditoidea</taxon>
        <taxon>Rhabditidae</taxon>
        <taxon>Mesorhabditinae</taxon>
        <taxon>Mesorhabditis</taxon>
    </lineage>
</organism>
<evidence type="ECO:0000313" key="3">
    <source>
        <dbReference type="Proteomes" id="UP001177023"/>
    </source>
</evidence>
<evidence type="ECO:0000313" key="2">
    <source>
        <dbReference type="EMBL" id="CAJ0571859.1"/>
    </source>
</evidence>
<comment type="caution">
    <text evidence="2">The sequence shown here is derived from an EMBL/GenBank/DDBJ whole genome shotgun (WGS) entry which is preliminary data.</text>
</comment>
<protein>
    <submittedName>
        <fullName evidence="2">Uncharacterized protein</fullName>
    </submittedName>
</protein>
<sequence length="123" mass="13404">MFAVDPNEDTSSAVLAGLVALLVLLAAVVWVAFCLALHRTAKRISEMKRQRRRQVLIANAIQHALGDNRFIGDRSAMPAYLASLSPTMTQQLAADLELRDLPSYEQAMMMGSTPVSPLPEPPS</sequence>
<gene>
    <name evidence="2" type="ORF">MSPICULIGERA_LOCUS10257</name>
</gene>
<feature type="transmembrane region" description="Helical" evidence="1">
    <location>
        <begin position="12"/>
        <end position="37"/>
    </location>
</feature>
<accession>A0AA36G3P7</accession>
<proteinExistence type="predicted"/>
<dbReference type="Proteomes" id="UP001177023">
    <property type="component" value="Unassembled WGS sequence"/>
</dbReference>